<evidence type="ECO:0000313" key="3">
    <source>
        <dbReference type="EMBL" id="TIC27752.1"/>
    </source>
</evidence>
<dbReference type="PANTHER" id="PTHR13304">
    <property type="entry name" value="GLYCOSYLPHOSPHATIDYLINOSITOL ANCHOR ATTACHMENT 1 PROTEIN"/>
    <property type="match status" value="1"/>
</dbReference>
<evidence type="ECO:0008006" key="10">
    <source>
        <dbReference type="Google" id="ProtNLM"/>
    </source>
</evidence>
<dbReference type="Proteomes" id="UP000309601">
    <property type="component" value="Unassembled WGS sequence"/>
</dbReference>
<keyword evidence="1" id="KW-1133">Transmembrane helix</keyword>
<sequence>MWIIDENALQSNNLNLKFNNNYVKVSDNYSNNLETLDFINYSDFIYDTLYQNNLEAHHYKSSIYTTLKAPKSSNKEAILIHSPFTSQLDSDFSLKYDNSNVVNVRAISTLLSLLKYFNSQSIWSKDLLFFFGDDLDTFLYDYMNGHINSIPKNNIWLGYTLDYPSDSFSHLEINYVHPLIQPNFDVIASLYSIARHNNIEIRSPALLETYKQSIMGNTTSNYHSTMLNYKIDAITINCIPNNGPHGFLSLGRLLEGYTRSFNNLIERLHASLSFYLFFDNKLIKLSDYIPIIIIASLINIIQAFEKFEISSKDAITITIVGYVTNTFLNPQISIILSTFILRFITNRTSYKLLTTMIMIYTSLYNFYVSLSVALISTLV</sequence>
<feature type="transmembrane region" description="Helical" evidence="1">
    <location>
        <begin position="285"/>
        <end position="304"/>
    </location>
</feature>
<evidence type="ECO:0000313" key="6">
    <source>
        <dbReference type="Proteomes" id="UP000305647"/>
    </source>
</evidence>
<dbReference type="GO" id="GO:0016255">
    <property type="term" value="P:attachment of GPI anchor to protein"/>
    <property type="evidence" value="ECO:0007669"/>
    <property type="project" value="TreeGrafter"/>
</dbReference>
<protein>
    <recommendedName>
        <fullName evidence="10">Gaa1-domain-containing protein</fullName>
    </recommendedName>
</protein>
<proteinExistence type="predicted"/>
<dbReference type="PANTHER" id="PTHR13304:SF0">
    <property type="entry name" value="GLYCOSYLPHOSPHATIDYLINOSITOL ANCHOR ATTACHMENT 1 PROTEIN"/>
    <property type="match status" value="1"/>
</dbReference>
<dbReference type="GO" id="GO:0042765">
    <property type="term" value="C:GPI-anchor transamidase complex"/>
    <property type="evidence" value="ECO:0007669"/>
    <property type="project" value="InterPro"/>
</dbReference>
<evidence type="ECO:0000313" key="5">
    <source>
        <dbReference type="EMBL" id="TIC63177.1"/>
    </source>
</evidence>
<organism evidence="3 6">
    <name type="scientific">Wallemia mellicola</name>
    <dbReference type="NCBI Taxonomy" id="1708541"/>
    <lineage>
        <taxon>Eukaryota</taxon>
        <taxon>Fungi</taxon>
        <taxon>Dikarya</taxon>
        <taxon>Basidiomycota</taxon>
        <taxon>Wallemiomycotina</taxon>
        <taxon>Wallemiomycetes</taxon>
        <taxon>Wallemiales</taxon>
        <taxon>Wallemiaceae</taxon>
        <taxon>Wallemia</taxon>
    </lineage>
</organism>
<dbReference type="EMBL" id="SPRC01000050">
    <property type="protein sequence ID" value="TIB76173.1"/>
    <property type="molecule type" value="Genomic_DNA"/>
</dbReference>
<gene>
    <name evidence="5" type="ORF">E3Q01_03506</name>
    <name evidence="4" type="ORF">E3Q02_03686</name>
    <name evidence="3" type="ORF">E3Q10_03607</name>
    <name evidence="2" type="ORF">E3Q22_03670</name>
</gene>
<dbReference type="InterPro" id="IPR007246">
    <property type="entry name" value="Gaa1"/>
</dbReference>
<comment type="caution">
    <text evidence="3">The sequence shown here is derived from an EMBL/GenBank/DDBJ whole genome shotgun (WGS) entry which is preliminary data.</text>
</comment>
<dbReference type="Proteomes" id="UP000310685">
    <property type="component" value="Unassembled WGS sequence"/>
</dbReference>
<accession>A0A4T0QRX5</accession>
<keyword evidence="1" id="KW-0812">Transmembrane</keyword>
<dbReference type="AlphaFoldDB" id="A0A4T0QRX5"/>
<evidence type="ECO:0000313" key="8">
    <source>
        <dbReference type="Proteomes" id="UP000310685"/>
    </source>
</evidence>
<keyword evidence="1" id="KW-0472">Membrane</keyword>
<feature type="transmembrane region" description="Helical" evidence="1">
    <location>
        <begin position="327"/>
        <end position="345"/>
    </location>
</feature>
<dbReference type="Proteomes" id="UP000305647">
    <property type="component" value="Unassembled WGS sequence"/>
</dbReference>
<dbReference type="EMBL" id="SPRW01000052">
    <property type="protein sequence ID" value="TIC62057.1"/>
    <property type="molecule type" value="Genomic_DNA"/>
</dbReference>
<evidence type="ECO:0000313" key="4">
    <source>
        <dbReference type="EMBL" id="TIC62057.1"/>
    </source>
</evidence>
<evidence type="ECO:0000313" key="2">
    <source>
        <dbReference type="EMBL" id="TIB76173.1"/>
    </source>
</evidence>
<name>A0A4T0QRX5_9BASI</name>
<dbReference type="EMBL" id="SPRO01000052">
    <property type="protein sequence ID" value="TIC27752.1"/>
    <property type="molecule type" value="Genomic_DNA"/>
</dbReference>
<dbReference type="EMBL" id="SPRX01000052">
    <property type="protein sequence ID" value="TIC63177.1"/>
    <property type="molecule type" value="Genomic_DNA"/>
</dbReference>
<feature type="transmembrane region" description="Helical" evidence="1">
    <location>
        <begin position="357"/>
        <end position="378"/>
    </location>
</feature>
<dbReference type="Proteomes" id="UP000310708">
    <property type="component" value="Unassembled WGS sequence"/>
</dbReference>
<dbReference type="Pfam" id="PF04114">
    <property type="entry name" value="Gaa1"/>
    <property type="match status" value="1"/>
</dbReference>
<evidence type="ECO:0000313" key="7">
    <source>
        <dbReference type="Proteomes" id="UP000309601"/>
    </source>
</evidence>
<reference evidence="6 7" key="1">
    <citation type="submission" date="2019-03" db="EMBL/GenBank/DDBJ databases">
        <title>Sequencing 25 genomes of Wallemia mellicola.</title>
        <authorList>
            <person name="Gostincar C."/>
        </authorList>
    </citation>
    <scope>NUCLEOTIDE SEQUENCE [LARGE SCALE GENOMIC DNA]</scope>
    <source>
        <strain evidence="4 7">EXF-1274</strain>
        <strain evidence="2 8">EXF-6152</strain>
        <strain evidence="5 9">EXF-757</strain>
        <strain evidence="3 6">EXF-8738</strain>
    </source>
</reference>
<evidence type="ECO:0000256" key="1">
    <source>
        <dbReference type="SAM" id="Phobius"/>
    </source>
</evidence>
<evidence type="ECO:0000313" key="9">
    <source>
        <dbReference type="Proteomes" id="UP000310708"/>
    </source>
</evidence>